<dbReference type="InterPro" id="IPR011010">
    <property type="entry name" value="DNA_brk_join_enz"/>
</dbReference>
<dbReference type="Proteomes" id="UP000251647">
    <property type="component" value="Unassembled WGS sequence"/>
</dbReference>
<dbReference type="Gene3D" id="1.10.443.10">
    <property type="entry name" value="Intergrase catalytic core"/>
    <property type="match status" value="1"/>
</dbReference>
<dbReference type="GO" id="GO:0006310">
    <property type="term" value="P:DNA recombination"/>
    <property type="evidence" value="ECO:0007669"/>
    <property type="project" value="UniProtKB-KW"/>
</dbReference>
<name>A0A2X1X5L5_PHODM</name>
<dbReference type="GO" id="GO:0015074">
    <property type="term" value="P:DNA integration"/>
    <property type="evidence" value="ECO:0007669"/>
    <property type="project" value="InterPro"/>
</dbReference>
<evidence type="ECO:0000313" key="2">
    <source>
        <dbReference type="EMBL" id="SPY29380.1"/>
    </source>
</evidence>
<gene>
    <name evidence="2" type="ORF">NCTC11647_02580</name>
</gene>
<keyword evidence="1" id="KW-0233">DNA recombination</keyword>
<protein>
    <submittedName>
        <fullName evidence="2">Phage integrase family</fullName>
    </submittedName>
</protein>
<dbReference type="EMBL" id="UATL01000001">
    <property type="protein sequence ID" value="SPY29380.1"/>
    <property type="molecule type" value="Genomic_DNA"/>
</dbReference>
<dbReference type="NCBIfam" id="NF041502">
    <property type="entry name" value="integrase_1"/>
    <property type="match status" value="1"/>
</dbReference>
<reference evidence="2 3" key="1">
    <citation type="submission" date="2018-06" db="EMBL/GenBank/DDBJ databases">
        <authorList>
            <consortium name="Pathogen Informatics"/>
            <person name="Doyle S."/>
        </authorList>
    </citation>
    <scope>NUCLEOTIDE SEQUENCE [LARGE SCALE GENOMIC DNA]</scope>
    <source>
        <strain evidence="2 3">NCTC11647</strain>
    </source>
</reference>
<organism evidence="2 3">
    <name type="scientific">Photobacterium damselae</name>
    <dbReference type="NCBI Taxonomy" id="38293"/>
    <lineage>
        <taxon>Bacteria</taxon>
        <taxon>Pseudomonadati</taxon>
        <taxon>Pseudomonadota</taxon>
        <taxon>Gammaproteobacteria</taxon>
        <taxon>Vibrionales</taxon>
        <taxon>Vibrionaceae</taxon>
        <taxon>Photobacterium</taxon>
    </lineage>
</organism>
<proteinExistence type="predicted"/>
<dbReference type="RefSeq" id="WP_172460610.1">
    <property type="nucleotide sequence ID" value="NZ_PYOG01000004.1"/>
</dbReference>
<sequence>MNQNFVGVGAANDSKVTISMSHNGFEFDYLSDRWTLNRNVTAQVGFLNTFEQPLQDDIRETLVYFAEHHSAKYVQNLINMLKVYLRESGCGDFSEIGFLSFKNKMSKPLQYKVAYVRGFVRQMRFLGLDRHIDDAVFKLTDQWRISGNDKGAAVLTLDPETGPFSDLEFEAIGLHAAHRYAEGKLATEEYACLSMFKASGRRAEQIASIKCKDFSYSAKYTGTLMYVVLIPKAKVRGGKFRSVLKPYALVNSVAQVVEQHIQEQTAKVEDALGRKMTLEEKGELPLFIDVGMIEEMQSINPDALMDYLKSELPHSKTRDLTDNLNGAVKKLEIISERTGEPLKSTSYRFRYTLGTRAAREGAGTLTIATLLDHSDTQNVHVYVANAPEHAVHISKIINQPLARYASVFAGKLVEDEAEANAENAGAARIPCREKECDVGSCGSSSYCQDYAPIACYLCPKFRPWANAPHHLILEWLVEERERLIADTNGDMQIVSINDRAILAVCQVIQLCREHNDG</sequence>
<dbReference type="InterPro" id="IPR013762">
    <property type="entry name" value="Integrase-like_cat_sf"/>
</dbReference>
<dbReference type="InterPro" id="IPR048120">
    <property type="entry name" value="Integrase-like"/>
</dbReference>
<evidence type="ECO:0000313" key="3">
    <source>
        <dbReference type="Proteomes" id="UP000251647"/>
    </source>
</evidence>
<dbReference type="SUPFAM" id="SSF56349">
    <property type="entry name" value="DNA breaking-rejoining enzymes"/>
    <property type="match status" value="1"/>
</dbReference>
<evidence type="ECO:0000256" key="1">
    <source>
        <dbReference type="ARBA" id="ARBA00023172"/>
    </source>
</evidence>
<dbReference type="AlphaFoldDB" id="A0A2X1X5L5"/>
<dbReference type="GO" id="GO:0003677">
    <property type="term" value="F:DNA binding"/>
    <property type="evidence" value="ECO:0007669"/>
    <property type="project" value="InterPro"/>
</dbReference>
<accession>A0A2X1X5L5</accession>